<evidence type="ECO:0000256" key="4">
    <source>
        <dbReference type="ARBA" id="ARBA00022833"/>
    </source>
</evidence>
<dbReference type="GO" id="GO:0000209">
    <property type="term" value="P:protein polyubiquitination"/>
    <property type="evidence" value="ECO:0007669"/>
    <property type="project" value="InterPro"/>
</dbReference>
<protein>
    <recommendedName>
        <fullName evidence="7">C3H1-type domain-containing protein</fullName>
    </recommendedName>
</protein>
<keyword evidence="9" id="KW-1185">Reference proteome</keyword>
<feature type="region of interest" description="Disordered" evidence="6">
    <location>
        <begin position="427"/>
        <end position="454"/>
    </location>
</feature>
<dbReference type="InterPro" id="IPR041367">
    <property type="entry name" value="Znf-CCCH_4"/>
</dbReference>
<feature type="domain" description="C3H1-type" evidence="7">
    <location>
        <begin position="304"/>
        <end position="336"/>
    </location>
</feature>
<dbReference type="Pfam" id="PF18044">
    <property type="entry name" value="zf-CCCH_4"/>
    <property type="match status" value="1"/>
</dbReference>
<dbReference type="PANTHER" id="PTHR11224">
    <property type="entry name" value="MAKORIN-RELATED"/>
    <property type="match status" value="1"/>
</dbReference>
<sequence length="521" mass="57966">MAATNRPVCRFFLQSTCIYGQNCFFSHQNPTPDSATPSPSSSFTTTRFPHQLTSPTPTPTTTTASPSQQRIYCKYFLQGYCHRGASCWFLHELPIEEDARLIIDLERDTTASDTTSVRTITTIVSSSSASSNSTTTSTSTVIAGPAKVHEQPVHELENDVGSVVLDEVTEVVNEEVTEIVTEFDEFDNQPEFVEKQPLEETVEERQCAICFEVPATFGLLECIREWRKNKSSGSSLASPFNSDRNSHRPVSPSGSSTTSSSTADLGPTKTCPLCRTPSPYIIPSSIYPATAQDKTVMNDRYKASLSRIPCRYFEQSNRNRRTCLFGDDCFFRHAEAVAPDVRVPVERPRGGRRVNRGGWGGGGRFLRLDDWGYPDMQTELNLMIDMATETAYRATSWGDHPDDPVSGEDELARMLEMMMLGEMMAASEAAGAERERNTQRAQRERESYEEWDGNGDVPSGRWVRMGDWGIYRAEPGARGGGSRGGRRRGRGRGRGPASVSYVVGREQYEYGRVSNDDEASW</sequence>
<dbReference type="GO" id="GO:0061630">
    <property type="term" value="F:ubiquitin protein ligase activity"/>
    <property type="evidence" value="ECO:0007669"/>
    <property type="project" value="InterPro"/>
</dbReference>
<evidence type="ECO:0000313" key="9">
    <source>
        <dbReference type="Proteomes" id="UP000274822"/>
    </source>
</evidence>
<keyword evidence="1 5" id="KW-0479">Metal-binding</keyword>
<dbReference type="SMART" id="SM00356">
    <property type="entry name" value="ZnF_C3H1"/>
    <property type="match status" value="3"/>
</dbReference>
<feature type="compositionally biased region" description="Basic residues" evidence="6">
    <location>
        <begin position="484"/>
        <end position="493"/>
    </location>
</feature>
<evidence type="ECO:0000256" key="5">
    <source>
        <dbReference type="PROSITE-ProRule" id="PRU00723"/>
    </source>
</evidence>
<evidence type="ECO:0000256" key="2">
    <source>
        <dbReference type="ARBA" id="ARBA00022737"/>
    </source>
</evidence>
<evidence type="ECO:0000256" key="3">
    <source>
        <dbReference type="ARBA" id="ARBA00022771"/>
    </source>
</evidence>
<feature type="domain" description="C3H1-type" evidence="7">
    <location>
        <begin position="3"/>
        <end position="30"/>
    </location>
</feature>
<keyword evidence="4 5" id="KW-0862">Zinc</keyword>
<gene>
    <name evidence="8" type="ORF">BC938DRAFT_478739</name>
</gene>
<organism evidence="8 9">
    <name type="scientific">Jimgerdemannia flammicorona</name>
    <dbReference type="NCBI Taxonomy" id="994334"/>
    <lineage>
        <taxon>Eukaryota</taxon>
        <taxon>Fungi</taxon>
        <taxon>Fungi incertae sedis</taxon>
        <taxon>Mucoromycota</taxon>
        <taxon>Mucoromycotina</taxon>
        <taxon>Endogonomycetes</taxon>
        <taxon>Endogonales</taxon>
        <taxon>Endogonaceae</taxon>
        <taxon>Jimgerdemannia</taxon>
    </lineage>
</organism>
<comment type="caution">
    <text evidence="8">The sequence shown here is derived from an EMBL/GenBank/DDBJ whole genome shotgun (WGS) entry which is preliminary data.</text>
</comment>
<evidence type="ECO:0000256" key="6">
    <source>
        <dbReference type="SAM" id="MobiDB-lite"/>
    </source>
</evidence>
<dbReference type="AlphaFoldDB" id="A0A433QYE4"/>
<dbReference type="EMBL" id="RBNJ01000343">
    <property type="protein sequence ID" value="RUS34744.1"/>
    <property type="molecule type" value="Genomic_DNA"/>
</dbReference>
<feature type="compositionally biased region" description="Basic and acidic residues" evidence="6">
    <location>
        <begin position="431"/>
        <end position="448"/>
    </location>
</feature>
<evidence type="ECO:0000313" key="8">
    <source>
        <dbReference type="EMBL" id="RUS34744.1"/>
    </source>
</evidence>
<keyword evidence="3 5" id="KW-0863">Zinc-finger</keyword>
<dbReference type="GO" id="GO:0008270">
    <property type="term" value="F:zinc ion binding"/>
    <property type="evidence" value="ECO:0007669"/>
    <property type="project" value="UniProtKB-KW"/>
</dbReference>
<dbReference type="Gene3D" id="4.10.1000.10">
    <property type="entry name" value="Zinc finger, CCCH-type"/>
    <property type="match status" value="2"/>
</dbReference>
<dbReference type="Pfam" id="PF14608">
    <property type="entry name" value="zf-CCCH_2"/>
    <property type="match status" value="1"/>
</dbReference>
<dbReference type="PANTHER" id="PTHR11224:SF10">
    <property type="entry name" value="IP09428P-RELATED"/>
    <property type="match status" value="1"/>
</dbReference>
<dbReference type="InterPro" id="IPR032297">
    <property type="entry name" value="Torus"/>
</dbReference>
<dbReference type="InterPro" id="IPR045072">
    <property type="entry name" value="MKRN-like"/>
</dbReference>
<dbReference type="Proteomes" id="UP000274822">
    <property type="component" value="Unassembled WGS sequence"/>
</dbReference>
<dbReference type="InterPro" id="IPR000571">
    <property type="entry name" value="Znf_CCCH"/>
</dbReference>
<feature type="region of interest" description="Disordered" evidence="6">
    <location>
        <begin position="473"/>
        <end position="500"/>
    </location>
</feature>
<feature type="domain" description="C3H1-type" evidence="7">
    <location>
        <begin position="67"/>
        <end position="94"/>
    </location>
</feature>
<evidence type="ECO:0000259" key="7">
    <source>
        <dbReference type="PROSITE" id="PS50103"/>
    </source>
</evidence>
<keyword evidence="2" id="KW-0677">Repeat</keyword>
<feature type="zinc finger region" description="C3H1-type" evidence="5">
    <location>
        <begin position="304"/>
        <end position="336"/>
    </location>
</feature>
<proteinExistence type="predicted"/>
<feature type="compositionally biased region" description="Low complexity" evidence="6">
    <location>
        <begin position="251"/>
        <end position="262"/>
    </location>
</feature>
<feature type="compositionally biased region" description="Polar residues" evidence="6">
    <location>
        <begin position="231"/>
        <end position="243"/>
    </location>
</feature>
<dbReference type="SUPFAM" id="SSF90229">
    <property type="entry name" value="CCCH zinc finger"/>
    <property type="match status" value="2"/>
</dbReference>
<feature type="region of interest" description="Disordered" evidence="6">
    <location>
        <begin position="30"/>
        <end position="65"/>
    </location>
</feature>
<dbReference type="Pfam" id="PF16131">
    <property type="entry name" value="Torus"/>
    <property type="match status" value="1"/>
</dbReference>
<evidence type="ECO:0000256" key="1">
    <source>
        <dbReference type="ARBA" id="ARBA00022723"/>
    </source>
</evidence>
<accession>A0A433QYE4</accession>
<reference evidence="8 9" key="1">
    <citation type="journal article" date="2018" name="New Phytol.">
        <title>Phylogenomics of Endogonaceae and evolution of mycorrhizas within Mucoromycota.</title>
        <authorList>
            <person name="Chang Y."/>
            <person name="Desiro A."/>
            <person name="Na H."/>
            <person name="Sandor L."/>
            <person name="Lipzen A."/>
            <person name="Clum A."/>
            <person name="Barry K."/>
            <person name="Grigoriev I.V."/>
            <person name="Martin F.M."/>
            <person name="Stajich J.E."/>
            <person name="Smith M.E."/>
            <person name="Bonito G."/>
            <person name="Spatafora J.W."/>
        </authorList>
    </citation>
    <scope>NUCLEOTIDE SEQUENCE [LARGE SCALE GENOMIC DNA]</scope>
    <source>
        <strain evidence="8 9">AD002</strain>
    </source>
</reference>
<dbReference type="InterPro" id="IPR036855">
    <property type="entry name" value="Znf_CCCH_sf"/>
</dbReference>
<feature type="region of interest" description="Disordered" evidence="6">
    <location>
        <begin position="231"/>
        <end position="268"/>
    </location>
</feature>
<dbReference type="PROSITE" id="PS50103">
    <property type="entry name" value="ZF_C3H1"/>
    <property type="match status" value="3"/>
</dbReference>
<name>A0A433QYE4_9FUNG</name>
<feature type="zinc finger region" description="C3H1-type" evidence="5">
    <location>
        <begin position="3"/>
        <end position="30"/>
    </location>
</feature>
<feature type="zinc finger region" description="C3H1-type" evidence="5">
    <location>
        <begin position="67"/>
        <end position="94"/>
    </location>
</feature>